<dbReference type="Proteomes" id="UP000596035">
    <property type="component" value="Chromosome"/>
</dbReference>
<accession>A0AA92QWM0</accession>
<organism evidence="2 3">
    <name type="scientific">Acutalibacter muris</name>
    <dbReference type="NCBI Taxonomy" id="1796620"/>
    <lineage>
        <taxon>Bacteria</taxon>
        <taxon>Bacillati</taxon>
        <taxon>Bacillota</taxon>
        <taxon>Clostridia</taxon>
        <taxon>Eubacteriales</taxon>
        <taxon>Acutalibacteraceae</taxon>
        <taxon>Acutalibacter</taxon>
    </lineage>
</organism>
<proteinExistence type="predicted"/>
<evidence type="ECO:0000256" key="1">
    <source>
        <dbReference type="SAM" id="MobiDB-lite"/>
    </source>
</evidence>
<evidence type="ECO:0000313" key="2">
    <source>
        <dbReference type="EMBL" id="QQR30003.1"/>
    </source>
</evidence>
<dbReference type="EMBL" id="CP065321">
    <property type="protein sequence ID" value="QQR30003.1"/>
    <property type="molecule type" value="Genomic_DNA"/>
</dbReference>
<sequence>MGHKGPLRLSAYPTKVGGHIEIDSGVDILKTWREITGKYGVGLFAHYSGTFEINDVEQHPEWSALDEKGRSYSVSDTNPPRHYAQKA</sequence>
<evidence type="ECO:0000313" key="3">
    <source>
        <dbReference type="Proteomes" id="UP000596035"/>
    </source>
</evidence>
<gene>
    <name evidence="2" type="ORF">I5Q82_18720</name>
</gene>
<name>A0AA92QWM0_9FIRM</name>
<protein>
    <submittedName>
        <fullName evidence="2">Uncharacterized protein</fullName>
    </submittedName>
</protein>
<reference evidence="2 3" key="1">
    <citation type="submission" date="2020-11" db="EMBL/GenBank/DDBJ databases">
        <title>Closed and high quality bacterial genomes of the OMM12 community.</title>
        <authorList>
            <person name="Marbouty M."/>
            <person name="Lamy-Besnier Q."/>
            <person name="Debarbieux L."/>
            <person name="Koszul R."/>
        </authorList>
    </citation>
    <scope>NUCLEOTIDE SEQUENCE [LARGE SCALE GENOMIC DNA]</scope>
    <source>
        <strain evidence="2 3">KB18</strain>
    </source>
</reference>
<dbReference type="AlphaFoldDB" id="A0AA92QWM0"/>
<dbReference type="RefSeq" id="WP_157130554.1">
    <property type="nucleotide sequence ID" value="NZ_CP065321.1"/>
</dbReference>
<feature type="region of interest" description="Disordered" evidence="1">
    <location>
        <begin position="64"/>
        <end position="87"/>
    </location>
</feature>